<sequence>MALGIAYRPELYLGESINRKKLDKIKKRLENRPLFSGVFLIAFSRNPSDQLEIYEAKQLSQSYYQKYPPYIVGIAGSRQEAVALVEKIVKECLSVRGDCALKEYLRC</sequence>
<name>A0A2K4ZM07_9FIRM</name>
<dbReference type="AlphaFoldDB" id="A0A2K4ZM07"/>
<dbReference type="OrthoDB" id="2085859at2"/>
<keyword evidence="2" id="KW-1185">Reference proteome</keyword>
<evidence type="ECO:0000313" key="2">
    <source>
        <dbReference type="Proteomes" id="UP000236311"/>
    </source>
</evidence>
<reference evidence="1 2" key="1">
    <citation type="submission" date="2018-01" db="EMBL/GenBank/DDBJ databases">
        <authorList>
            <person name="Gaut B.S."/>
            <person name="Morton B.R."/>
            <person name="Clegg M.T."/>
            <person name="Duvall M.R."/>
        </authorList>
    </citation>
    <scope>NUCLEOTIDE SEQUENCE [LARGE SCALE GENOMIC DNA]</scope>
    <source>
        <strain evidence="1">GP69</strain>
    </source>
</reference>
<protein>
    <submittedName>
        <fullName evidence="1">Uncharacterized protein</fullName>
    </submittedName>
</protein>
<dbReference type="RefSeq" id="WP_103241508.1">
    <property type="nucleotide sequence ID" value="NZ_CANRXC010000001.1"/>
</dbReference>
<gene>
    <name evidence="1" type="ORF">AMURIS_04263</name>
</gene>
<proteinExistence type="predicted"/>
<organism evidence="1 2">
    <name type="scientific">Acetatifactor muris</name>
    <dbReference type="NCBI Taxonomy" id="879566"/>
    <lineage>
        <taxon>Bacteria</taxon>
        <taxon>Bacillati</taxon>
        <taxon>Bacillota</taxon>
        <taxon>Clostridia</taxon>
        <taxon>Lachnospirales</taxon>
        <taxon>Lachnospiraceae</taxon>
        <taxon>Acetatifactor</taxon>
    </lineage>
</organism>
<dbReference type="EMBL" id="OFSM01000027">
    <property type="protein sequence ID" value="SOY31519.1"/>
    <property type="molecule type" value="Genomic_DNA"/>
</dbReference>
<evidence type="ECO:0000313" key="1">
    <source>
        <dbReference type="EMBL" id="SOY31519.1"/>
    </source>
</evidence>
<dbReference type="Proteomes" id="UP000236311">
    <property type="component" value="Unassembled WGS sequence"/>
</dbReference>
<accession>A0A2K4ZM07</accession>